<comment type="caution">
    <text evidence="6">The sequence shown here is derived from an EMBL/GenBank/DDBJ whole genome shotgun (WGS) entry which is preliminary data.</text>
</comment>
<organism evidence="6 7">
    <name type="scientific">Actinomadura darangshiensis</name>
    <dbReference type="NCBI Taxonomy" id="705336"/>
    <lineage>
        <taxon>Bacteria</taxon>
        <taxon>Bacillati</taxon>
        <taxon>Actinomycetota</taxon>
        <taxon>Actinomycetes</taxon>
        <taxon>Streptosporangiales</taxon>
        <taxon>Thermomonosporaceae</taxon>
        <taxon>Actinomadura</taxon>
    </lineage>
</organism>
<dbReference type="EMBL" id="SMKY01000043">
    <property type="protein sequence ID" value="TDD84652.1"/>
    <property type="molecule type" value="Genomic_DNA"/>
</dbReference>
<keyword evidence="4" id="KW-0804">Transcription</keyword>
<dbReference type="Pfam" id="PF00126">
    <property type="entry name" value="HTH_1"/>
    <property type="match status" value="1"/>
</dbReference>
<keyword evidence="2" id="KW-0805">Transcription regulation</keyword>
<keyword evidence="3" id="KW-0238">DNA-binding</keyword>
<dbReference type="OrthoDB" id="4131546at2"/>
<protein>
    <submittedName>
        <fullName evidence="6">LysR family transcriptional regulator</fullName>
    </submittedName>
</protein>
<dbReference type="Gene3D" id="3.40.190.290">
    <property type="match status" value="1"/>
</dbReference>
<name>A0A4R5BLB3_9ACTN</name>
<evidence type="ECO:0000256" key="3">
    <source>
        <dbReference type="ARBA" id="ARBA00023125"/>
    </source>
</evidence>
<dbReference type="InterPro" id="IPR005119">
    <property type="entry name" value="LysR_subst-bd"/>
</dbReference>
<dbReference type="SUPFAM" id="SSF53850">
    <property type="entry name" value="Periplasmic binding protein-like II"/>
    <property type="match status" value="1"/>
</dbReference>
<dbReference type="Gene3D" id="1.10.10.10">
    <property type="entry name" value="Winged helix-like DNA-binding domain superfamily/Winged helix DNA-binding domain"/>
    <property type="match status" value="1"/>
</dbReference>
<dbReference type="Proteomes" id="UP000295578">
    <property type="component" value="Unassembled WGS sequence"/>
</dbReference>
<dbReference type="SUPFAM" id="SSF46785">
    <property type="entry name" value="Winged helix' DNA-binding domain"/>
    <property type="match status" value="1"/>
</dbReference>
<reference evidence="6 7" key="1">
    <citation type="submission" date="2019-03" db="EMBL/GenBank/DDBJ databases">
        <title>Draft genome sequences of novel Actinobacteria.</title>
        <authorList>
            <person name="Sahin N."/>
            <person name="Ay H."/>
            <person name="Saygin H."/>
        </authorList>
    </citation>
    <scope>NUCLEOTIDE SEQUENCE [LARGE SCALE GENOMIC DNA]</scope>
    <source>
        <strain evidence="6 7">DSM 45941</strain>
    </source>
</reference>
<proteinExistence type="inferred from homology"/>
<evidence type="ECO:0000256" key="2">
    <source>
        <dbReference type="ARBA" id="ARBA00023015"/>
    </source>
</evidence>
<dbReference type="FunFam" id="1.10.10.10:FF:000001">
    <property type="entry name" value="LysR family transcriptional regulator"/>
    <property type="match status" value="1"/>
</dbReference>
<sequence>MNSDARISNTYLVDPHLLRTFVTVVRTGSFSAAARELGYTQAAVSQQIASLENDLKVTLLHRRPVGATEAGARLLDHASPILLRLQAARSEIARLAATPRLRLRAGASPLAAVHIADPLAEARRAHPRLDATVRVLPRAGIAAAVATGELDIGLVDGAAAPSDPLRLDVPVTAVAIGERPLVVPLPFTHPLASRSGLDLHDLADALWVDVPDVVVPMASLRRATGRRDGFRTPLTCEGGDPGLLAALLAAGHGLAVVPAGVALHPGLVEVPVREPRIVHRTELLHLRTPGPATATFIDALP</sequence>
<gene>
    <name evidence="6" type="ORF">E1293_12710</name>
</gene>
<evidence type="ECO:0000256" key="4">
    <source>
        <dbReference type="ARBA" id="ARBA00023163"/>
    </source>
</evidence>
<dbReference type="PRINTS" id="PR00039">
    <property type="entry name" value="HTHLYSR"/>
</dbReference>
<comment type="similarity">
    <text evidence="1">Belongs to the LysR transcriptional regulatory family.</text>
</comment>
<evidence type="ECO:0000313" key="6">
    <source>
        <dbReference type="EMBL" id="TDD84652.1"/>
    </source>
</evidence>
<dbReference type="PANTHER" id="PTHR30126:SF39">
    <property type="entry name" value="HTH-TYPE TRANSCRIPTIONAL REGULATOR CYSL"/>
    <property type="match status" value="1"/>
</dbReference>
<accession>A0A4R5BLB3</accession>
<dbReference type="PROSITE" id="PS50931">
    <property type="entry name" value="HTH_LYSR"/>
    <property type="match status" value="1"/>
</dbReference>
<dbReference type="Pfam" id="PF03466">
    <property type="entry name" value="LysR_substrate"/>
    <property type="match status" value="1"/>
</dbReference>
<dbReference type="GO" id="GO:0003700">
    <property type="term" value="F:DNA-binding transcription factor activity"/>
    <property type="evidence" value="ECO:0007669"/>
    <property type="project" value="InterPro"/>
</dbReference>
<dbReference type="AlphaFoldDB" id="A0A4R5BLB3"/>
<evidence type="ECO:0000259" key="5">
    <source>
        <dbReference type="PROSITE" id="PS50931"/>
    </source>
</evidence>
<feature type="domain" description="HTH lysR-type" evidence="5">
    <location>
        <begin position="13"/>
        <end position="68"/>
    </location>
</feature>
<dbReference type="InterPro" id="IPR036388">
    <property type="entry name" value="WH-like_DNA-bd_sf"/>
</dbReference>
<evidence type="ECO:0000256" key="1">
    <source>
        <dbReference type="ARBA" id="ARBA00009437"/>
    </source>
</evidence>
<keyword evidence="7" id="KW-1185">Reference proteome</keyword>
<dbReference type="GO" id="GO:0000976">
    <property type="term" value="F:transcription cis-regulatory region binding"/>
    <property type="evidence" value="ECO:0007669"/>
    <property type="project" value="TreeGrafter"/>
</dbReference>
<dbReference type="InterPro" id="IPR000847">
    <property type="entry name" value="LysR_HTH_N"/>
</dbReference>
<dbReference type="InterPro" id="IPR036390">
    <property type="entry name" value="WH_DNA-bd_sf"/>
</dbReference>
<evidence type="ECO:0000313" key="7">
    <source>
        <dbReference type="Proteomes" id="UP000295578"/>
    </source>
</evidence>
<dbReference type="PANTHER" id="PTHR30126">
    <property type="entry name" value="HTH-TYPE TRANSCRIPTIONAL REGULATOR"/>
    <property type="match status" value="1"/>
</dbReference>